<gene>
    <name evidence="1" type="ORF">BEI61_04003</name>
</gene>
<dbReference type="EMBL" id="MCGH01000003">
    <property type="protein sequence ID" value="ODM03209.1"/>
    <property type="molecule type" value="Genomic_DNA"/>
</dbReference>
<protein>
    <submittedName>
        <fullName evidence="1">Uncharacterized protein</fullName>
    </submittedName>
</protein>
<organism evidence="1 2">
    <name type="scientific">Eisenbergiella tayi</name>
    <dbReference type="NCBI Taxonomy" id="1432052"/>
    <lineage>
        <taxon>Bacteria</taxon>
        <taxon>Bacillati</taxon>
        <taxon>Bacillota</taxon>
        <taxon>Clostridia</taxon>
        <taxon>Lachnospirales</taxon>
        <taxon>Lachnospiraceae</taxon>
        <taxon>Eisenbergiella</taxon>
    </lineage>
</organism>
<proteinExistence type="predicted"/>
<sequence length="65" mass="7334">MVEIYLSEGFCLQMAVTPEWVLAILEDNLVSPEVYVRGKLPDGCMSAFRKKDVIGFSEITEFMDA</sequence>
<dbReference type="AlphaFoldDB" id="A0A1E3A3L5"/>
<dbReference type="Proteomes" id="UP000094067">
    <property type="component" value="Unassembled WGS sequence"/>
</dbReference>
<accession>A0A1E3A3L5</accession>
<evidence type="ECO:0000313" key="1">
    <source>
        <dbReference type="EMBL" id="ODM03209.1"/>
    </source>
</evidence>
<comment type="caution">
    <text evidence="1">The sequence shown here is derived from an EMBL/GenBank/DDBJ whole genome shotgun (WGS) entry which is preliminary data.</text>
</comment>
<reference evidence="1 2" key="1">
    <citation type="submission" date="2016-07" db="EMBL/GenBank/DDBJ databases">
        <title>Characterization of isolates of Eisenbergiella tayi derived from blood cultures, using whole genome sequencing.</title>
        <authorList>
            <person name="Burdz T."/>
            <person name="Wiebe D."/>
            <person name="Huynh C."/>
            <person name="Bernard K."/>
        </authorList>
    </citation>
    <scope>NUCLEOTIDE SEQUENCE [LARGE SCALE GENOMIC DNA]</scope>
    <source>
        <strain evidence="1 2">NML 110608</strain>
    </source>
</reference>
<dbReference type="RefSeq" id="WP_069153738.1">
    <property type="nucleotide sequence ID" value="NZ_MCGH01000003.1"/>
</dbReference>
<name>A0A1E3A3L5_9FIRM</name>
<evidence type="ECO:0000313" key="2">
    <source>
        <dbReference type="Proteomes" id="UP000094067"/>
    </source>
</evidence>